<proteinExistence type="predicted"/>
<dbReference type="InterPro" id="IPR007345">
    <property type="entry name" value="Polysacch_pyruvyl_Trfase"/>
</dbReference>
<name>A0A1V4I5S5_9FIRM</name>
<reference evidence="2 3" key="1">
    <citation type="submission" date="2017-03" db="EMBL/GenBank/DDBJ databases">
        <title>Genome sequence of Clostridium thermoalcaliphilum DSM 7309.</title>
        <authorList>
            <person name="Poehlein A."/>
            <person name="Daniel R."/>
        </authorList>
    </citation>
    <scope>NUCLEOTIDE SEQUENCE [LARGE SCALE GENOMIC DNA]</scope>
    <source>
        <strain evidence="2 3">DSM 7309</strain>
    </source>
</reference>
<dbReference type="EMBL" id="MZGW01000006">
    <property type="protein sequence ID" value="OPJ55313.1"/>
    <property type="molecule type" value="Genomic_DNA"/>
</dbReference>
<feature type="domain" description="Polysaccharide pyruvyl transferase" evidence="1">
    <location>
        <begin position="14"/>
        <end position="312"/>
    </location>
</feature>
<comment type="caution">
    <text evidence="2">The sequence shown here is derived from an EMBL/GenBank/DDBJ whole genome shotgun (WGS) entry which is preliminary data.</text>
</comment>
<dbReference type="STRING" id="29349.CLOTH_16160"/>
<keyword evidence="2" id="KW-0808">Transferase</keyword>
<evidence type="ECO:0000313" key="2">
    <source>
        <dbReference type="EMBL" id="OPJ55313.1"/>
    </source>
</evidence>
<protein>
    <submittedName>
        <fullName evidence="2">Polysaccharide pyruvyl transferase</fullName>
    </submittedName>
</protein>
<sequence>MKKIGLFTINDYNNYGNRLQNYATQEYLKSLGFEVETVKNFTAYSKYVNKPNFVSRTKNLISMPPGKAYKKIKDKLFEKFNKNLIDNLEQQRINNFKKFTESYIFETDFFITDADIPNDLGRLYDCYVTGSDQVWNPYNFRTSEIDFLTFAPKNKRVALSASFGISNIPDNQINRYKEWISGIEYLSVREDDGAKIIKRLTGRSAPVLLDPTMLLDKKEWLKVAKAASNEPKKNYLLTYFLGGVPKEFNNQINRLANKNNLEIINLCDISDKEAYIAGPSEFIDYVADCKIFCTDSFHGAVFSILFEKPFIIYQREGSISMYSRINTLLEKFKLNNRKAENIFTDEDAFKVNYSHVPEILEVERKKIHNFLKKALRVEDED</sequence>
<accession>A0A1V4I5S5</accession>
<dbReference type="OrthoDB" id="9799278at2"/>
<dbReference type="AlphaFoldDB" id="A0A1V4I5S5"/>
<dbReference type="Pfam" id="PF04230">
    <property type="entry name" value="PS_pyruv_trans"/>
    <property type="match status" value="1"/>
</dbReference>
<dbReference type="RefSeq" id="WP_079412897.1">
    <property type="nucleotide sequence ID" value="NZ_MZGW01000006.1"/>
</dbReference>
<evidence type="ECO:0000313" key="3">
    <source>
        <dbReference type="Proteomes" id="UP000190140"/>
    </source>
</evidence>
<organism evidence="2 3">
    <name type="scientific">Alkalithermobacter paradoxus</name>
    <dbReference type="NCBI Taxonomy" id="29349"/>
    <lineage>
        <taxon>Bacteria</taxon>
        <taxon>Bacillati</taxon>
        <taxon>Bacillota</taxon>
        <taxon>Clostridia</taxon>
        <taxon>Peptostreptococcales</taxon>
        <taxon>Tepidibacteraceae</taxon>
        <taxon>Alkalithermobacter</taxon>
    </lineage>
</organism>
<keyword evidence="3" id="KW-1185">Reference proteome</keyword>
<dbReference type="Proteomes" id="UP000190140">
    <property type="component" value="Unassembled WGS sequence"/>
</dbReference>
<evidence type="ECO:0000259" key="1">
    <source>
        <dbReference type="Pfam" id="PF04230"/>
    </source>
</evidence>
<gene>
    <name evidence="2" type="ORF">CLOTH_16160</name>
</gene>
<dbReference type="GO" id="GO:0016740">
    <property type="term" value="F:transferase activity"/>
    <property type="evidence" value="ECO:0007669"/>
    <property type="project" value="UniProtKB-KW"/>
</dbReference>